<dbReference type="AlphaFoldDB" id="A0A8K1CG21"/>
<evidence type="ECO:0000256" key="2">
    <source>
        <dbReference type="ARBA" id="ARBA00004496"/>
    </source>
</evidence>
<dbReference type="Proteomes" id="UP000794436">
    <property type="component" value="Unassembled WGS sequence"/>
</dbReference>
<dbReference type="GO" id="GO:0005930">
    <property type="term" value="C:axoneme"/>
    <property type="evidence" value="ECO:0007669"/>
    <property type="project" value="TreeGrafter"/>
</dbReference>
<accession>A0A8K1CG21</accession>
<evidence type="ECO:0000256" key="3">
    <source>
        <dbReference type="ARBA" id="ARBA00007460"/>
    </source>
</evidence>
<evidence type="ECO:0000256" key="1">
    <source>
        <dbReference type="ARBA" id="ARBA00004138"/>
    </source>
</evidence>
<keyword evidence="6" id="KW-0175">Coiled coil</keyword>
<keyword evidence="8" id="KW-0966">Cell projection</keyword>
<reference evidence="11" key="1">
    <citation type="submission" date="2019-03" db="EMBL/GenBank/DDBJ databases">
        <title>Long read genome sequence of the mycoparasitic Pythium oligandrum ATCC 38472 isolated from sugarbeet rhizosphere.</title>
        <authorList>
            <person name="Gaulin E."/>
        </authorList>
    </citation>
    <scope>NUCLEOTIDE SEQUENCE</scope>
    <source>
        <strain evidence="11">ATCC 38472_TT</strain>
    </source>
</reference>
<dbReference type="PANTHER" id="PTHR21532:SF0">
    <property type="entry name" value="CILIA- AND FLAGELLA-ASSOCIATED PROTEIN 36"/>
    <property type="match status" value="1"/>
</dbReference>
<sequence>MPKNIIKRAAEFCASPKFERLFDDFAREHADAFTDAVESKDGDVEHKHEYKALHDKYLELFESELSEFVESECCTIEDFFRECRDIVEGNYTALFEEHQYSWFVEHLLACMDYKHFYGLMVNEARRQSRK</sequence>
<dbReference type="InterPro" id="IPR042541">
    <property type="entry name" value="BART_sf"/>
</dbReference>
<feature type="domain" description="BART" evidence="10">
    <location>
        <begin position="4"/>
        <end position="127"/>
    </location>
</feature>
<evidence type="ECO:0000256" key="5">
    <source>
        <dbReference type="ARBA" id="ARBA00022490"/>
    </source>
</evidence>
<evidence type="ECO:0000256" key="4">
    <source>
        <dbReference type="ARBA" id="ARBA00021815"/>
    </source>
</evidence>
<proteinExistence type="inferred from homology"/>
<keyword evidence="7" id="KW-0969">Cilium</keyword>
<evidence type="ECO:0000256" key="8">
    <source>
        <dbReference type="ARBA" id="ARBA00023273"/>
    </source>
</evidence>
<evidence type="ECO:0000256" key="6">
    <source>
        <dbReference type="ARBA" id="ARBA00023054"/>
    </source>
</evidence>
<dbReference type="GO" id="GO:0097546">
    <property type="term" value="C:ciliary base"/>
    <property type="evidence" value="ECO:0007669"/>
    <property type="project" value="TreeGrafter"/>
</dbReference>
<gene>
    <name evidence="11" type="ORF">Poli38472_005459</name>
</gene>
<dbReference type="Gene3D" id="1.20.1520.10">
    <property type="entry name" value="ADP-ribosylation factor-like 2-binding protein, domain"/>
    <property type="match status" value="1"/>
</dbReference>
<keyword evidence="5" id="KW-0963">Cytoplasm</keyword>
<dbReference type="InterPro" id="IPR023379">
    <property type="entry name" value="BART_dom"/>
</dbReference>
<dbReference type="PANTHER" id="PTHR21532">
    <property type="entry name" value="PHOSPHODIESTERASE HL"/>
    <property type="match status" value="1"/>
</dbReference>
<comment type="subcellular location">
    <subcellularLocation>
        <location evidence="1">Cell projection</location>
        <location evidence="1">Cilium</location>
    </subcellularLocation>
    <subcellularLocation>
        <location evidence="2">Cytoplasm</location>
    </subcellularLocation>
</comment>
<evidence type="ECO:0000313" key="12">
    <source>
        <dbReference type="Proteomes" id="UP000794436"/>
    </source>
</evidence>
<protein>
    <recommendedName>
        <fullName evidence="4">Cilia- and flagella-associated protein 36</fullName>
    </recommendedName>
    <alternativeName>
        <fullName evidence="9">Coiled-coil domain-containing protein 104</fullName>
    </alternativeName>
</protein>
<organism evidence="11 12">
    <name type="scientific">Pythium oligandrum</name>
    <name type="common">Mycoparasitic fungus</name>
    <dbReference type="NCBI Taxonomy" id="41045"/>
    <lineage>
        <taxon>Eukaryota</taxon>
        <taxon>Sar</taxon>
        <taxon>Stramenopiles</taxon>
        <taxon>Oomycota</taxon>
        <taxon>Peronosporomycetes</taxon>
        <taxon>Pythiales</taxon>
        <taxon>Pythiaceae</taxon>
        <taxon>Pythium</taxon>
    </lineage>
</organism>
<comment type="caution">
    <text evidence="11">The sequence shown here is derived from an EMBL/GenBank/DDBJ whole genome shotgun (WGS) entry which is preliminary data.</text>
</comment>
<dbReference type="EMBL" id="SPLM01000073">
    <property type="protein sequence ID" value="TMW62841.1"/>
    <property type="molecule type" value="Genomic_DNA"/>
</dbReference>
<comment type="similarity">
    <text evidence="3">Belongs to the CFAP36 family.</text>
</comment>
<dbReference type="InterPro" id="IPR038888">
    <property type="entry name" value="CFAP36"/>
</dbReference>
<name>A0A8K1CG21_PYTOL</name>
<evidence type="ECO:0000259" key="10">
    <source>
        <dbReference type="Pfam" id="PF11527"/>
    </source>
</evidence>
<evidence type="ECO:0000256" key="7">
    <source>
        <dbReference type="ARBA" id="ARBA00023069"/>
    </source>
</evidence>
<dbReference type="OrthoDB" id="194107at2759"/>
<evidence type="ECO:0000256" key="9">
    <source>
        <dbReference type="ARBA" id="ARBA00031593"/>
    </source>
</evidence>
<dbReference type="Pfam" id="PF11527">
    <property type="entry name" value="ARL2_Bind_BART"/>
    <property type="match status" value="1"/>
</dbReference>
<evidence type="ECO:0000313" key="11">
    <source>
        <dbReference type="EMBL" id="TMW62841.1"/>
    </source>
</evidence>
<keyword evidence="12" id="KW-1185">Reference proteome</keyword>